<keyword evidence="1" id="KW-0472">Membrane</keyword>
<feature type="transmembrane region" description="Helical" evidence="1">
    <location>
        <begin position="131"/>
        <end position="151"/>
    </location>
</feature>
<feature type="transmembrane region" description="Helical" evidence="1">
    <location>
        <begin position="651"/>
        <end position="675"/>
    </location>
</feature>
<dbReference type="EMBL" id="JBHSMF010000003">
    <property type="protein sequence ID" value="MFC5496851.1"/>
    <property type="molecule type" value="Genomic_DNA"/>
</dbReference>
<protein>
    <submittedName>
        <fullName evidence="2">DUF3482 domain-containing protein</fullName>
    </submittedName>
</protein>
<reference evidence="3" key="1">
    <citation type="journal article" date="2019" name="Int. J. Syst. Evol. Microbiol.">
        <title>The Global Catalogue of Microorganisms (GCM) 10K type strain sequencing project: providing services to taxonomists for standard genome sequencing and annotation.</title>
        <authorList>
            <consortium name="The Broad Institute Genomics Platform"/>
            <consortium name="The Broad Institute Genome Sequencing Center for Infectious Disease"/>
            <person name="Wu L."/>
            <person name="Ma J."/>
        </authorList>
    </citation>
    <scope>NUCLEOTIDE SEQUENCE [LARGE SCALE GENOMIC DNA]</scope>
    <source>
        <strain evidence="3">CCUG 57401</strain>
    </source>
</reference>
<keyword evidence="1" id="KW-0812">Transmembrane</keyword>
<keyword evidence="1" id="KW-1133">Transmembrane helix</keyword>
<comment type="caution">
    <text evidence="2">The sequence shown here is derived from an EMBL/GenBank/DDBJ whole genome shotgun (WGS) entry which is preliminary data.</text>
</comment>
<organism evidence="2 3">
    <name type="scientific">Caenimonas terrae</name>
    <dbReference type="NCBI Taxonomy" id="696074"/>
    <lineage>
        <taxon>Bacteria</taxon>
        <taxon>Pseudomonadati</taxon>
        <taxon>Pseudomonadota</taxon>
        <taxon>Betaproteobacteria</taxon>
        <taxon>Burkholderiales</taxon>
        <taxon>Comamonadaceae</taxon>
        <taxon>Caenimonas</taxon>
    </lineage>
</organism>
<dbReference type="Pfam" id="PF11981">
    <property type="entry name" value="DUF3482"/>
    <property type="match status" value="1"/>
</dbReference>
<evidence type="ECO:0000256" key="1">
    <source>
        <dbReference type="SAM" id="Phobius"/>
    </source>
</evidence>
<sequence>MQGTASTIAMDEASARQLVLVQAIEGADAQGRLLAPAERERIEREAVAAARASAAGDSAPGRAAIGRFLQRRAAMLLQAVGSSDRAIAALQQAGPGERWTATLVPVAALLLGISTDQVANPHQVNLLSKPLLLLLLWNLVVYALLLAHLLWPHKGGARPPRFAALRQWLAGLGEWGRRPRQLRAEVTAAFLARWQAVSGALYGQRLARVMHLAAAAWALGVALSLFFGGVWASYGVQWESTFLSASDVHRFLSVLFQPVTALFPWASFSLEEVRSLRVTGPLPPLPEAGDNLTGRRWVFLYMALLALVIVLPRLALAALAWWRERRLARAVPIDTADPYYRRLVGLLSPVQVTLVLLAHRDEDRQALRRALRAGPDGTLLRTESGERLRLVDLPADATPLSLPGASGQGRALRKLLGPWRRRPGPPAPALLAAREDSDVVLHVVSAAGDLAAGAQLLQWLGKPVLVLVRGERELAAAGAGAAAVLPFDSFARSWLQEPALLAAIGRCLPPHQAAGFGALARAWDQRNRLLLRDAMAVIARHLLEAARQTEDVGKAPRSLISLLSPGEREAHERRSHEAMAAVVERLQRSDAQATASLLALHGIEPSAAGLLNTRLERKFVVQQAISAGQAGVAGAATGAAMGVSLDLLTAGLTLGLAAVAGAVVGGGAAWVAAVWKNQATPAGNSVVQLSDDMLQAMTEAGLLRYLAVIHFGRGPDLGPDAGGAGEIRPQWRSEVVAAVERRSADLQQQWAAARAGRAALDPGAALTAMLESIALSVLRRLYPDAP</sequence>
<proteinExistence type="predicted"/>
<dbReference type="InterPro" id="IPR021871">
    <property type="entry name" value="DUF3482"/>
</dbReference>
<dbReference type="Proteomes" id="UP001596037">
    <property type="component" value="Unassembled WGS sequence"/>
</dbReference>
<feature type="transmembrane region" description="Helical" evidence="1">
    <location>
        <begin position="212"/>
        <end position="231"/>
    </location>
</feature>
<feature type="transmembrane region" description="Helical" evidence="1">
    <location>
        <begin position="624"/>
        <end position="645"/>
    </location>
</feature>
<evidence type="ECO:0000313" key="3">
    <source>
        <dbReference type="Proteomes" id="UP001596037"/>
    </source>
</evidence>
<dbReference type="Pfam" id="PF11067">
    <property type="entry name" value="DUF2868"/>
    <property type="match status" value="1"/>
</dbReference>
<dbReference type="RefSeq" id="WP_376848883.1">
    <property type="nucleotide sequence ID" value="NZ_JBHSMF010000003.1"/>
</dbReference>
<keyword evidence="3" id="KW-1185">Reference proteome</keyword>
<name>A0ABW0N9A4_9BURK</name>
<accession>A0ABW0N9A4</accession>
<dbReference type="InterPro" id="IPR021296">
    <property type="entry name" value="DUF2868"/>
</dbReference>
<feature type="transmembrane region" description="Helical" evidence="1">
    <location>
        <begin position="298"/>
        <end position="322"/>
    </location>
</feature>
<gene>
    <name evidence="2" type="ORF">ACFPOE_04830</name>
</gene>
<evidence type="ECO:0000313" key="2">
    <source>
        <dbReference type="EMBL" id="MFC5496851.1"/>
    </source>
</evidence>